<dbReference type="Proteomes" id="UP001328107">
    <property type="component" value="Unassembled WGS sequence"/>
</dbReference>
<proteinExistence type="predicted"/>
<keyword evidence="2" id="KW-1185">Reference proteome</keyword>
<comment type="caution">
    <text evidence="1">The sequence shown here is derived from an EMBL/GenBank/DDBJ whole genome shotgun (WGS) entry which is preliminary data.</text>
</comment>
<organism evidence="1 2">
    <name type="scientific">Pristionchus mayeri</name>
    <dbReference type="NCBI Taxonomy" id="1317129"/>
    <lineage>
        <taxon>Eukaryota</taxon>
        <taxon>Metazoa</taxon>
        <taxon>Ecdysozoa</taxon>
        <taxon>Nematoda</taxon>
        <taxon>Chromadorea</taxon>
        <taxon>Rhabditida</taxon>
        <taxon>Rhabditina</taxon>
        <taxon>Diplogasteromorpha</taxon>
        <taxon>Diplogasteroidea</taxon>
        <taxon>Neodiplogasteridae</taxon>
        <taxon>Pristionchus</taxon>
    </lineage>
</organism>
<evidence type="ECO:0000313" key="1">
    <source>
        <dbReference type="EMBL" id="GMR47039.1"/>
    </source>
</evidence>
<dbReference type="AlphaFoldDB" id="A0AAN5I065"/>
<protein>
    <submittedName>
        <fullName evidence="1">Uncharacterized protein</fullName>
    </submittedName>
</protein>
<reference evidence="2" key="1">
    <citation type="submission" date="2022-10" db="EMBL/GenBank/DDBJ databases">
        <title>Genome assembly of Pristionchus species.</title>
        <authorList>
            <person name="Yoshida K."/>
            <person name="Sommer R.J."/>
        </authorList>
    </citation>
    <scope>NUCLEOTIDE SEQUENCE [LARGE SCALE GENOMIC DNA]</scope>
    <source>
        <strain evidence="2">RS5460</strain>
    </source>
</reference>
<name>A0AAN5I065_9BILA</name>
<sequence length="79" mass="8704">SEETMDNLSMIAKDLIEKQANGALLQGVLLHLSQSPAQPATFYKLQLKLLDNGVYLAADLAVTPTLNRTHPHSERCDPF</sequence>
<feature type="non-terminal residue" evidence="1">
    <location>
        <position position="1"/>
    </location>
</feature>
<dbReference type="EMBL" id="BTRK01000004">
    <property type="protein sequence ID" value="GMR47039.1"/>
    <property type="molecule type" value="Genomic_DNA"/>
</dbReference>
<gene>
    <name evidence="1" type="ORF">PMAYCL1PPCAC_17234</name>
</gene>
<accession>A0AAN5I065</accession>
<evidence type="ECO:0000313" key="2">
    <source>
        <dbReference type="Proteomes" id="UP001328107"/>
    </source>
</evidence>